<evidence type="ECO:0000313" key="12">
    <source>
        <dbReference type="Proteomes" id="UP001054252"/>
    </source>
</evidence>
<evidence type="ECO:0000313" key="11">
    <source>
        <dbReference type="EMBL" id="GKV04749.1"/>
    </source>
</evidence>
<keyword evidence="2" id="KW-0723">Serine/threonine-protein kinase</keyword>
<dbReference type="PANTHER" id="PTHR47989:SF14">
    <property type="entry name" value="INACTIVE PROTEIN KINASE SELMODRAFT_444075"/>
    <property type="match status" value="1"/>
</dbReference>
<comment type="catalytic activity">
    <reaction evidence="7">
        <text>L-threonyl-[protein] + ATP = O-phospho-L-threonyl-[protein] + ADP + H(+)</text>
        <dbReference type="Rhea" id="RHEA:46608"/>
        <dbReference type="Rhea" id="RHEA-COMP:11060"/>
        <dbReference type="Rhea" id="RHEA-COMP:11605"/>
        <dbReference type="ChEBI" id="CHEBI:15378"/>
        <dbReference type="ChEBI" id="CHEBI:30013"/>
        <dbReference type="ChEBI" id="CHEBI:30616"/>
        <dbReference type="ChEBI" id="CHEBI:61977"/>
        <dbReference type="ChEBI" id="CHEBI:456216"/>
        <dbReference type="EC" id="2.7.11.1"/>
    </reaction>
</comment>
<dbReference type="InterPro" id="IPR008266">
    <property type="entry name" value="Tyr_kinase_AS"/>
</dbReference>
<dbReference type="GO" id="GO:0004674">
    <property type="term" value="F:protein serine/threonine kinase activity"/>
    <property type="evidence" value="ECO:0007669"/>
    <property type="project" value="UniProtKB-KW"/>
</dbReference>
<keyword evidence="5" id="KW-0418">Kinase</keyword>
<dbReference type="InterPro" id="IPR001245">
    <property type="entry name" value="Ser-Thr/Tyr_kinase_cat_dom"/>
</dbReference>
<keyword evidence="6" id="KW-0067">ATP-binding</keyword>
<dbReference type="InterPro" id="IPR000719">
    <property type="entry name" value="Prot_kinase_dom"/>
</dbReference>
<evidence type="ECO:0000256" key="7">
    <source>
        <dbReference type="ARBA" id="ARBA00047899"/>
    </source>
</evidence>
<evidence type="ECO:0000256" key="4">
    <source>
        <dbReference type="ARBA" id="ARBA00022741"/>
    </source>
</evidence>
<keyword evidence="4" id="KW-0547">Nucleotide-binding</keyword>
<feature type="compositionally biased region" description="Polar residues" evidence="9">
    <location>
        <begin position="196"/>
        <end position="220"/>
    </location>
</feature>
<accession>A0AAV5J2S5</accession>
<gene>
    <name evidence="11" type="ORF">SLEP1_g16863</name>
</gene>
<protein>
    <recommendedName>
        <fullName evidence="1">non-specific serine/threonine protein kinase</fullName>
        <ecNumber evidence="1">2.7.11.1</ecNumber>
    </recommendedName>
</protein>
<dbReference type="Pfam" id="PF07714">
    <property type="entry name" value="PK_Tyr_Ser-Thr"/>
    <property type="match status" value="1"/>
</dbReference>
<dbReference type="FunFam" id="1.10.510.10:FF:001023">
    <property type="entry name" value="Os07g0541700 protein"/>
    <property type="match status" value="1"/>
</dbReference>
<feature type="domain" description="Protein kinase" evidence="10">
    <location>
        <begin position="390"/>
        <end position="678"/>
    </location>
</feature>
<dbReference type="FunFam" id="3.30.200.20:FF:000162">
    <property type="entry name" value="Adenine nucleotide alpha hydrolase-like domain kinase"/>
    <property type="match status" value="1"/>
</dbReference>
<name>A0AAV5J2S5_9ROSI</name>
<sequence>MEASVSGTEAAEKVVVAVRAEKVISRTALAWALTHVVRSGDCIALLAVFPDEKKGRRFWNFPKLAGDCSGSFRDELPEQIGQISESCSQMVLQFHNQIEVRVRIKVLSATTKGAVAVEAKRNGANWVILDKKLKQELRHCLDELQCNIVVMKGSQAKVLRLNLQCTDELQTPYLSAAVSPDEDDEEFSGHRMKHSTPVSSPEESGTSYSRFTQEGLSSSSDLSTPLFLVYEKNPLFERLNRGNYSQVDNNLDDPLIYLDSQGERLITLSTHQKRSVPSNQKNVFWIPQNHILHEKPHGSKSYRSTTKGSYSLLDKFIQYDQEKVTSKFKPNQSHQKDYIVSSRIRDAVSLGRTSSKPPPLCSLCQHKAPVFGKPPRQFSYEELVEATDGFSDINFLAEGGFGVVYRGVLRDGQVVAVKLLKFCGSQADADFRREVRVLSCAQHRNVVLLIGFCVDDKKRVLVYEYICNSSLDFHLHGSKGNPLDWHSRLRIAIGAARGLRYLHEDCRVGCIVHRDMRPNNILLTHDFEPLVTDFGLARWHSEWSIDSKERLIGTSGYLAPEYLDGGIITPKVDVYAFGVVMIELMTGQRASEMQLYKGQNFFSNWFRPMAVLEPSHLFTNIYQFLDPILAPSKVLDNSHQLEAMCRAAASCLSQDPDSRPPMSKVLRILEGADTAPPLGLDLNPVGNRSARLAGLSSRMLPEAGRRHSRKLSH</sequence>
<dbReference type="Gene3D" id="3.30.200.20">
    <property type="entry name" value="Phosphorylase Kinase, domain 1"/>
    <property type="match status" value="1"/>
</dbReference>
<organism evidence="11 12">
    <name type="scientific">Rubroshorea leprosula</name>
    <dbReference type="NCBI Taxonomy" id="152421"/>
    <lineage>
        <taxon>Eukaryota</taxon>
        <taxon>Viridiplantae</taxon>
        <taxon>Streptophyta</taxon>
        <taxon>Embryophyta</taxon>
        <taxon>Tracheophyta</taxon>
        <taxon>Spermatophyta</taxon>
        <taxon>Magnoliopsida</taxon>
        <taxon>eudicotyledons</taxon>
        <taxon>Gunneridae</taxon>
        <taxon>Pentapetalae</taxon>
        <taxon>rosids</taxon>
        <taxon>malvids</taxon>
        <taxon>Malvales</taxon>
        <taxon>Dipterocarpaceae</taxon>
        <taxon>Rubroshorea</taxon>
    </lineage>
</organism>
<dbReference type="SUPFAM" id="SSF56112">
    <property type="entry name" value="Protein kinase-like (PK-like)"/>
    <property type="match status" value="1"/>
</dbReference>
<dbReference type="EC" id="2.7.11.1" evidence="1"/>
<reference evidence="11 12" key="1">
    <citation type="journal article" date="2021" name="Commun. Biol.">
        <title>The genome of Shorea leprosula (Dipterocarpaceae) highlights the ecological relevance of drought in aseasonal tropical rainforests.</title>
        <authorList>
            <person name="Ng K.K.S."/>
            <person name="Kobayashi M.J."/>
            <person name="Fawcett J.A."/>
            <person name="Hatakeyama M."/>
            <person name="Paape T."/>
            <person name="Ng C.H."/>
            <person name="Ang C.C."/>
            <person name="Tnah L.H."/>
            <person name="Lee C.T."/>
            <person name="Nishiyama T."/>
            <person name="Sese J."/>
            <person name="O'Brien M.J."/>
            <person name="Copetti D."/>
            <person name="Mohd Noor M.I."/>
            <person name="Ong R.C."/>
            <person name="Putra M."/>
            <person name="Sireger I.Z."/>
            <person name="Indrioko S."/>
            <person name="Kosugi Y."/>
            <person name="Izuno A."/>
            <person name="Isagi Y."/>
            <person name="Lee S.L."/>
            <person name="Shimizu K.K."/>
        </authorList>
    </citation>
    <scope>NUCLEOTIDE SEQUENCE [LARGE SCALE GENOMIC DNA]</scope>
    <source>
        <strain evidence="11">214</strain>
    </source>
</reference>
<evidence type="ECO:0000259" key="10">
    <source>
        <dbReference type="PROSITE" id="PS50011"/>
    </source>
</evidence>
<evidence type="ECO:0000256" key="5">
    <source>
        <dbReference type="ARBA" id="ARBA00022777"/>
    </source>
</evidence>
<evidence type="ECO:0000256" key="8">
    <source>
        <dbReference type="ARBA" id="ARBA00048679"/>
    </source>
</evidence>
<dbReference type="PROSITE" id="PS00109">
    <property type="entry name" value="PROTEIN_KINASE_TYR"/>
    <property type="match status" value="1"/>
</dbReference>
<dbReference type="AlphaFoldDB" id="A0AAV5J2S5"/>
<evidence type="ECO:0000256" key="6">
    <source>
        <dbReference type="ARBA" id="ARBA00022840"/>
    </source>
</evidence>
<dbReference type="InterPro" id="IPR011009">
    <property type="entry name" value="Kinase-like_dom_sf"/>
</dbReference>
<dbReference type="Proteomes" id="UP001054252">
    <property type="component" value="Unassembled WGS sequence"/>
</dbReference>
<evidence type="ECO:0000256" key="3">
    <source>
        <dbReference type="ARBA" id="ARBA00022679"/>
    </source>
</evidence>
<dbReference type="EMBL" id="BPVZ01000022">
    <property type="protein sequence ID" value="GKV04749.1"/>
    <property type="molecule type" value="Genomic_DNA"/>
</dbReference>
<comment type="catalytic activity">
    <reaction evidence="8">
        <text>L-seryl-[protein] + ATP = O-phospho-L-seryl-[protein] + ADP + H(+)</text>
        <dbReference type="Rhea" id="RHEA:17989"/>
        <dbReference type="Rhea" id="RHEA-COMP:9863"/>
        <dbReference type="Rhea" id="RHEA-COMP:11604"/>
        <dbReference type="ChEBI" id="CHEBI:15378"/>
        <dbReference type="ChEBI" id="CHEBI:29999"/>
        <dbReference type="ChEBI" id="CHEBI:30616"/>
        <dbReference type="ChEBI" id="CHEBI:83421"/>
        <dbReference type="ChEBI" id="CHEBI:456216"/>
        <dbReference type="EC" id="2.7.11.1"/>
    </reaction>
</comment>
<dbReference type="GO" id="GO:0005524">
    <property type="term" value="F:ATP binding"/>
    <property type="evidence" value="ECO:0007669"/>
    <property type="project" value="UniProtKB-KW"/>
</dbReference>
<proteinExistence type="predicted"/>
<dbReference type="PROSITE" id="PS50011">
    <property type="entry name" value="PROTEIN_KINASE_DOM"/>
    <property type="match status" value="1"/>
</dbReference>
<keyword evidence="12" id="KW-1185">Reference proteome</keyword>
<dbReference type="PANTHER" id="PTHR47989">
    <property type="entry name" value="OS01G0750732 PROTEIN"/>
    <property type="match status" value="1"/>
</dbReference>
<evidence type="ECO:0000256" key="2">
    <source>
        <dbReference type="ARBA" id="ARBA00022527"/>
    </source>
</evidence>
<evidence type="ECO:0000256" key="1">
    <source>
        <dbReference type="ARBA" id="ARBA00012513"/>
    </source>
</evidence>
<evidence type="ECO:0000256" key="9">
    <source>
        <dbReference type="SAM" id="MobiDB-lite"/>
    </source>
</evidence>
<dbReference type="Gene3D" id="1.10.510.10">
    <property type="entry name" value="Transferase(Phosphotransferase) domain 1"/>
    <property type="match status" value="1"/>
</dbReference>
<comment type="caution">
    <text evidence="11">The sequence shown here is derived from an EMBL/GenBank/DDBJ whole genome shotgun (WGS) entry which is preliminary data.</text>
</comment>
<feature type="region of interest" description="Disordered" evidence="9">
    <location>
        <begin position="175"/>
        <end position="220"/>
    </location>
</feature>
<keyword evidence="3" id="KW-0808">Transferase</keyword>